<dbReference type="Gene3D" id="3.50.50.60">
    <property type="entry name" value="FAD/NAD(P)-binding domain"/>
    <property type="match status" value="1"/>
</dbReference>
<name>A0A4V2PHR7_PSEEN</name>
<dbReference type="AlphaFoldDB" id="A0A4V2PHR7"/>
<comment type="subcellular location">
    <subcellularLocation>
        <location evidence="1">Cytoplasm</location>
    </subcellularLocation>
</comment>
<evidence type="ECO:0000256" key="2">
    <source>
        <dbReference type="ARBA" id="ARBA00022490"/>
    </source>
</evidence>
<dbReference type="RefSeq" id="WP_132430500.1">
    <property type="nucleotide sequence ID" value="NZ_SMFZ01000002.1"/>
</dbReference>
<keyword evidence="4" id="KW-0560">Oxidoreductase</keyword>
<gene>
    <name evidence="7" type="ORF">EV378_5787</name>
</gene>
<dbReference type="SUPFAM" id="SSF54373">
    <property type="entry name" value="FAD-linked reductases, C-terminal domain"/>
    <property type="match status" value="1"/>
</dbReference>
<dbReference type="Gene3D" id="3.30.9.10">
    <property type="entry name" value="D-Amino Acid Oxidase, subunit A, domain 2"/>
    <property type="match status" value="1"/>
</dbReference>
<dbReference type="PANTHER" id="PTHR13847">
    <property type="entry name" value="SARCOSINE DEHYDROGENASE-RELATED"/>
    <property type="match status" value="1"/>
</dbReference>
<dbReference type="NCBIfam" id="TIGR01373">
    <property type="entry name" value="soxB"/>
    <property type="match status" value="1"/>
</dbReference>
<dbReference type="PANTHER" id="PTHR13847:SF287">
    <property type="entry name" value="FAD-DEPENDENT OXIDOREDUCTASE DOMAIN-CONTAINING PROTEIN 1"/>
    <property type="match status" value="1"/>
</dbReference>
<evidence type="ECO:0000256" key="3">
    <source>
        <dbReference type="ARBA" id="ARBA00022741"/>
    </source>
</evidence>
<evidence type="ECO:0000256" key="1">
    <source>
        <dbReference type="ARBA" id="ARBA00004496"/>
    </source>
</evidence>
<organism evidence="7 8">
    <name type="scientific">Pseudonocardia endophytica</name>
    <dbReference type="NCBI Taxonomy" id="401976"/>
    <lineage>
        <taxon>Bacteria</taxon>
        <taxon>Bacillati</taxon>
        <taxon>Actinomycetota</taxon>
        <taxon>Actinomycetes</taxon>
        <taxon>Pseudonocardiales</taxon>
        <taxon>Pseudonocardiaceae</taxon>
        <taxon>Pseudonocardia</taxon>
    </lineage>
</organism>
<dbReference type="GO" id="GO:0046653">
    <property type="term" value="P:tetrahydrofolate metabolic process"/>
    <property type="evidence" value="ECO:0007669"/>
    <property type="project" value="InterPro"/>
</dbReference>
<sequence>MASSTNGHPSHNGSGRNGNGHRPGRLRDYSAWQLFRKGLSASPEWPRTWHDHDLRNSYDVVIVGGGVHGLATAYYLATNHGITNVAVLEKSYIGSGGSGRNTAIIRSNYLTPEGVRFYDRSVKLYEHLAADLNFNVMFSQRGHMTLAHNDSSLRTMHWRAEVNKVQGVDSSVIGPDEIAKLVPFMDVSPEARYPILGALYHPPGGIIRHDAVVWGYARAADAHGVHIHQKTEVTGIDVEGGKVTGVRTDRGRISAPVVVNCTAGWSSLISDMAGVEMPVQTFPLQAAVTEPVKPFLDTVVVSGTLHTYVSQTDRGELVFGASVDPFASYSIRGSLEFTEGLGGHVLELMPALSKMRLLRQWAGLCDMTPDYSPIMGPTDVDGFYVDVGWGTYGFKAGPVSGEAMADCIAHGRPPEIISAFGIDRFAAGRLVGEKGAAAVGH</sequence>
<evidence type="ECO:0000259" key="6">
    <source>
        <dbReference type="Pfam" id="PF01266"/>
    </source>
</evidence>
<keyword evidence="8" id="KW-1185">Reference proteome</keyword>
<keyword evidence="2" id="KW-0963">Cytoplasm</keyword>
<dbReference type="Pfam" id="PF01266">
    <property type="entry name" value="DAO"/>
    <property type="match status" value="1"/>
</dbReference>
<dbReference type="InterPro" id="IPR036188">
    <property type="entry name" value="FAD/NAD-bd_sf"/>
</dbReference>
<protein>
    <submittedName>
        <fullName evidence="7">N-methylglutamate dehydrogenase subunit A</fullName>
    </submittedName>
</protein>
<accession>A0A4V2PHR7</accession>
<dbReference type="GO" id="GO:0000166">
    <property type="term" value="F:nucleotide binding"/>
    <property type="evidence" value="ECO:0007669"/>
    <property type="project" value="UniProtKB-KW"/>
</dbReference>
<evidence type="ECO:0000256" key="5">
    <source>
        <dbReference type="SAM" id="MobiDB-lite"/>
    </source>
</evidence>
<dbReference type="OrthoDB" id="9805852at2"/>
<evidence type="ECO:0000256" key="4">
    <source>
        <dbReference type="ARBA" id="ARBA00023002"/>
    </source>
</evidence>
<keyword evidence="3" id="KW-0547">Nucleotide-binding</keyword>
<dbReference type="SUPFAM" id="SSF51905">
    <property type="entry name" value="FAD/NAD(P)-binding domain"/>
    <property type="match status" value="1"/>
</dbReference>
<dbReference type="GO" id="GO:0005737">
    <property type="term" value="C:cytoplasm"/>
    <property type="evidence" value="ECO:0007669"/>
    <property type="project" value="UniProtKB-SubCell"/>
</dbReference>
<reference evidence="7 8" key="1">
    <citation type="submission" date="2019-03" db="EMBL/GenBank/DDBJ databases">
        <title>Sequencing the genomes of 1000 actinobacteria strains.</title>
        <authorList>
            <person name="Klenk H.-P."/>
        </authorList>
    </citation>
    <scope>NUCLEOTIDE SEQUENCE [LARGE SCALE GENOMIC DNA]</scope>
    <source>
        <strain evidence="7 8">DSM 44969</strain>
    </source>
</reference>
<dbReference type="EMBL" id="SMFZ01000002">
    <property type="protein sequence ID" value="TCK21796.1"/>
    <property type="molecule type" value="Genomic_DNA"/>
</dbReference>
<dbReference type="InterPro" id="IPR006278">
    <property type="entry name" value="SoxB"/>
</dbReference>
<feature type="domain" description="FAD dependent oxidoreductase" evidence="6">
    <location>
        <begin position="59"/>
        <end position="406"/>
    </location>
</feature>
<dbReference type="Proteomes" id="UP000295560">
    <property type="component" value="Unassembled WGS sequence"/>
</dbReference>
<evidence type="ECO:0000313" key="7">
    <source>
        <dbReference type="EMBL" id="TCK21796.1"/>
    </source>
</evidence>
<comment type="caution">
    <text evidence="7">The sequence shown here is derived from an EMBL/GenBank/DDBJ whole genome shotgun (WGS) entry which is preliminary data.</text>
</comment>
<dbReference type="InterPro" id="IPR006076">
    <property type="entry name" value="FAD-dep_OxRdtase"/>
</dbReference>
<dbReference type="GO" id="GO:0008115">
    <property type="term" value="F:sarcosine oxidase activity"/>
    <property type="evidence" value="ECO:0007669"/>
    <property type="project" value="InterPro"/>
</dbReference>
<proteinExistence type="predicted"/>
<feature type="region of interest" description="Disordered" evidence="5">
    <location>
        <begin position="1"/>
        <end position="23"/>
    </location>
</feature>
<evidence type="ECO:0000313" key="8">
    <source>
        <dbReference type="Proteomes" id="UP000295560"/>
    </source>
</evidence>
<feature type="compositionally biased region" description="Low complexity" evidence="5">
    <location>
        <begin position="1"/>
        <end position="14"/>
    </location>
</feature>